<evidence type="ECO:0000313" key="5">
    <source>
        <dbReference type="RefSeq" id="XP_026672235.1"/>
    </source>
</evidence>
<accession>A0AAJ7WEA1</accession>
<dbReference type="GeneID" id="108628341"/>
<protein>
    <submittedName>
        <fullName evidence="4 5">Uncharacterized protein LOC108628341 isoform X1</fullName>
    </submittedName>
</protein>
<organism evidence="3 5">
    <name type="scientific">Ceratina calcarata</name>
    <dbReference type="NCBI Taxonomy" id="156304"/>
    <lineage>
        <taxon>Eukaryota</taxon>
        <taxon>Metazoa</taxon>
        <taxon>Ecdysozoa</taxon>
        <taxon>Arthropoda</taxon>
        <taxon>Hexapoda</taxon>
        <taxon>Insecta</taxon>
        <taxon>Pterygota</taxon>
        <taxon>Neoptera</taxon>
        <taxon>Endopterygota</taxon>
        <taxon>Hymenoptera</taxon>
        <taxon>Apocrita</taxon>
        <taxon>Aculeata</taxon>
        <taxon>Apoidea</taxon>
        <taxon>Anthophila</taxon>
        <taxon>Apidae</taxon>
        <taxon>Ceratina</taxon>
        <taxon>Zadontomerus</taxon>
    </lineage>
</organism>
<dbReference type="RefSeq" id="XP_017885665.1">
    <property type="nucleotide sequence ID" value="XM_018030176.2"/>
</dbReference>
<name>A0AAJ7WEA1_9HYME</name>
<sequence length="285" mass="32371">MYPNVFKDASVLIFFYLTPSLSQKMFTEVDVPELHLLASNLKPEECAKLVLLNSDREPSEDEVNSLAREQTCFRRLVKWVCQLRTVTRNTYPILNDLLERIGRPDLIECLQDLRDGRKPLVVRQADESEDYEAEPTTAATASAKSKEENNQFPSDAIKKIGGGTTLKVTLKTAGIVLASTVLLTCCCTLIIRNRLTKVLSKIRGKKKKNKLIDETEDVARSYLIRRPRRIKRKRAPSYEMVHTATQNTLTLGAAEPVVEEPQPTPACFKCYKKKRKKTAKKPPHR</sequence>
<keyword evidence="3" id="KW-1185">Reference proteome</keyword>
<dbReference type="InterPro" id="IPR001875">
    <property type="entry name" value="DED_dom"/>
</dbReference>
<feature type="compositionally biased region" description="Low complexity" evidence="1">
    <location>
        <begin position="134"/>
        <end position="143"/>
    </location>
</feature>
<dbReference type="AlphaFoldDB" id="A0AAJ7WEA1"/>
<gene>
    <name evidence="4 5" type="primary">LOC108628341</name>
</gene>
<evidence type="ECO:0000313" key="4">
    <source>
        <dbReference type="RefSeq" id="XP_017885665.1"/>
    </source>
</evidence>
<dbReference type="KEGG" id="ccal:108628341"/>
<evidence type="ECO:0000256" key="1">
    <source>
        <dbReference type="SAM" id="MobiDB-lite"/>
    </source>
</evidence>
<dbReference type="PROSITE" id="PS50168">
    <property type="entry name" value="DED"/>
    <property type="match status" value="1"/>
</dbReference>
<proteinExistence type="predicted"/>
<dbReference type="RefSeq" id="XP_026672235.1">
    <property type="nucleotide sequence ID" value="XM_026816434.1"/>
</dbReference>
<reference evidence="4 5" key="1">
    <citation type="submission" date="2025-04" db="UniProtKB">
        <authorList>
            <consortium name="RefSeq"/>
        </authorList>
    </citation>
    <scope>IDENTIFICATION</scope>
    <source>
        <tissue evidence="4 5">Whole body</tissue>
    </source>
</reference>
<evidence type="ECO:0000259" key="2">
    <source>
        <dbReference type="PROSITE" id="PS50168"/>
    </source>
</evidence>
<evidence type="ECO:0000313" key="3">
    <source>
        <dbReference type="Proteomes" id="UP000694925"/>
    </source>
</evidence>
<dbReference type="Proteomes" id="UP000694925">
    <property type="component" value="Unplaced"/>
</dbReference>
<feature type="region of interest" description="Disordered" evidence="1">
    <location>
        <begin position="124"/>
        <end position="150"/>
    </location>
</feature>
<feature type="domain" description="DED" evidence="2">
    <location>
        <begin position="34"/>
        <end position="112"/>
    </location>
</feature>
<dbReference type="GO" id="GO:0042981">
    <property type="term" value="P:regulation of apoptotic process"/>
    <property type="evidence" value="ECO:0007669"/>
    <property type="project" value="InterPro"/>
</dbReference>